<dbReference type="Proteomes" id="UP000620874">
    <property type="component" value="Unassembled WGS sequence"/>
</dbReference>
<keyword evidence="1" id="KW-1133">Transmembrane helix</keyword>
<reference evidence="2 3" key="1">
    <citation type="submission" date="2020-08" db="EMBL/GenBank/DDBJ databases">
        <title>A Genomic Blueprint of the Chicken Gut Microbiome.</title>
        <authorList>
            <person name="Gilroy R."/>
            <person name="Ravi A."/>
            <person name="Getino M."/>
            <person name="Pursley I."/>
            <person name="Horton D.L."/>
            <person name="Alikhan N.-F."/>
            <person name="Baker D."/>
            <person name="Gharbi K."/>
            <person name="Hall N."/>
            <person name="Watson M."/>
            <person name="Adriaenssens E.M."/>
            <person name="Foster-Nyarko E."/>
            <person name="Jarju S."/>
            <person name="Secka A."/>
            <person name="Antonio M."/>
            <person name="Oren A."/>
            <person name="Chaudhuri R."/>
            <person name="La Ragione R.M."/>
            <person name="Hildebrand F."/>
            <person name="Pallen M.J."/>
        </authorList>
    </citation>
    <scope>NUCLEOTIDE SEQUENCE [LARGE SCALE GENOMIC DNA]</scope>
    <source>
        <strain evidence="2 3">Sa1CVN1</strain>
    </source>
</reference>
<proteinExistence type="predicted"/>
<gene>
    <name evidence="2" type="ORF">H9625_17200</name>
</gene>
<keyword evidence="1" id="KW-0812">Transmembrane</keyword>
<organism evidence="2 3">
    <name type="scientific">Phocaeicola intestinalis</name>
    <dbReference type="NCBI Taxonomy" id="2762212"/>
    <lineage>
        <taxon>Bacteria</taxon>
        <taxon>Pseudomonadati</taxon>
        <taxon>Bacteroidota</taxon>
        <taxon>Bacteroidia</taxon>
        <taxon>Bacteroidales</taxon>
        <taxon>Bacteroidaceae</taxon>
        <taxon>Phocaeicola</taxon>
    </lineage>
</organism>
<evidence type="ECO:0000256" key="1">
    <source>
        <dbReference type="SAM" id="Phobius"/>
    </source>
</evidence>
<name>A0ABR8YDE3_9BACT</name>
<evidence type="ECO:0000313" key="2">
    <source>
        <dbReference type="EMBL" id="MBD8042131.1"/>
    </source>
</evidence>
<keyword evidence="1" id="KW-0472">Membrane</keyword>
<keyword evidence="3" id="KW-1185">Reference proteome</keyword>
<protein>
    <submittedName>
        <fullName evidence="2">Uncharacterized protein</fullName>
    </submittedName>
</protein>
<dbReference type="RefSeq" id="WP_191765542.1">
    <property type="nucleotide sequence ID" value="NZ_JACSPP010000118.1"/>
</dbReference>
<dbReference type="PROSITE" id="PS51257">
    <property type="entry name" value="PROKAR_LIPOPROTEIN"/>
    <property type="match status" value="1"/>
</dbReference>
<feature type="transmembrane region" description="Helical" evidence="1">
    <location>
        <begin position="12"/>
        <end position="35"/>
    </location>
</feature>
<sequence>MTPTDIKKILKTIGYTLGGLVILLIIACLLIRFAFKEQVIAYINKQQKKEYVELLRNATP</sequence>
<evidence type="ECO:0000313" key="3">
    <source>
        <dbReference type="Proteomes" id="UP000620874"/>
    </source>
</evidence>
<accession>A0ABR8YDE3</accession>
<dbReference type="EMBL" id="JACSPP010000118">
    <property type="protein sequence ID" value="MBD8042131.1"/>
    <property type="molecule type" value="Genomic_DNA"/>
</dbReference>
<comment type="caution">
    <text evidence="2">The sequence shown here is derived from an EMBL/GenBank/DDBJ whole genome shotgun (WGS) entry which is preliminary data.</text>
</comment>